<accession>A0ACB9FT73</accession>
<evidence type="ECO:0000313" key="2">
    <source>
        <dbReference type="Proteomes" id="UP001056120"/>
    </source>
</evidence>
<dbReference type="EMBL" id="CM042033">
    <property type="protein sequence ID" value="KAI3774025.1"/>
    <property type="molecule type" value="Genomic_DNA"/>
</dbReference>
<protein>
    <submittedName>
        <fullName evidence="1">Uncharacterized protein</fullName>
    </submittedName>
</protein>
<sequence length="110" mass="12946">MKGWGVRFHVVEDSQRVRCRRKPFASLRKFWHLTLNKLHYKTRSNWFFLMVTLGFPSYSISLKVYSTSASGKEYLPLVSANRRKNVVRVLALKFHGDRKIVEGGRVSEMR</sequence>
<proteinExistence type="predicted"/>
<gene>
    <name evidence="1" type="ORF">L1987_48567</name>
</gene>
<comment type="caution">
    <text evidence="1">The sequence shown here is derived from an EMBL/GenBank/DDBJ whole genome shotgun (WGS) entry which is preliminary data.</text>
</comment>
<dbReference type="Proteomes" id="UP001056120">
    <property type="component" value="Linkage Group LG16"/>
</dbReference>
<name>A0ACB9FT73_9ASTR</name>
<keyword evidence="2" id="KW-1185">Reference proteome</keyword>
<organism evidence="1 2">
    <name type="scientific">Smallanthus sonchifolius</name>
    <dbReference type="NCBI Taxonomy" id="185202"/>
    <lineage>
        <taxon>Eukaryota</taxon>
        <taxon>Viridiplantae</taxon>
        <taxon>Streptophyta</taxon>
        <taxon>Embryophyta</taxon>
        <taxon>Tracheophyta</taxon>
        <taxon>Spermatophyta</taxon>
        <taxon>Magnoliopsida</taxon>
        <taxon>eudicotyledons</taxon>
        <taxon>Gunneridae</taxon>
        <taxon>Pentapetalae</taxon>
        <taxon>asterids</taxon>
        <taxon>campanulids</taxon>
        <taxon>Asterales</taxon>
        <taxon>Asteraceae</taxon>
        <taxon>Asteroideae</taxon>
        <taxon>Heliantheae alliance</taxon>
        <taxon>Millerieae</taxon>
        <taxon>Smallanthus</taxon>
    </lineage>
</organism>
<reference evidence="1 2" key="2">
    <citation type="journal article" date="2022" name="Mol. Ecol. Resour.">
        <title>The genomes of chicory, endive, great burdock and yacon provide insights into Asteraceae paleo-polyploidization history and plant inulin production.</title>
        <authorList>
            <person name="Fan W."/>
            <person name="Wang S."/>
            <person name="Wang H."/>
            <person name="Wang A."/>
            <person name="Jiang F."/>
            <person name="Liu H."/>
            <person name="Zhao H."/>
            <person name="Xu D."/>
            <person name="Zhang Y."/>
        </authorList>
    </citation>
    <scope>NUCLEOTIDE SEQUENCE [LARGE SCALE GENOMIC DNA]</scope>
    <source>
        <strain evidence="2">cv. Yunnan</strain>
        <tissue evidence="1">Leaves</tissue>
    </source>
</reference>
<reference evidence="2" key="1">
    <citation type="journal article" date="2022" name="Mol. Ecol. Resour.">
        <title>The genomes of chicory, endive, great burdock and yacon provide insights into Asteraceae palaeo-polyploidization history and plant inulin production.</title>
        <authorList>
            <person name="Fan W."/>
            <person name="Wang S."/>
            <person name="Wang H."/>
            <person name="Wang A."/>
            <person name="Jiang F."/>
            <person name="Liu H."/>
            <person name="Zhao H."/>
            <person name="Xu D."/>
            <person name="Zhang Y."/>
        </authorList>
    </citation>
    <scope>NUCLEOTIDE SEQUENCE [LARGE SCALE GENOMIC DNA]</scope>
    <source>
        <strain evidence="2">cv. Yunnan</strain>
    </source>
</reference>
<evidence type="ECO:0000313" key="1">
    <source>
        <dbReference type="EMBL" id="KAI3774025.1"/>
    </source>
</evidence>